<keyword evidence="2" id="KW-0815">Transposition</keyword>
<accession>A0A6N6VYA7</accession>
<evidence type="ECO:0000256" key="1">
    <source>
        <dbReference type="ARBA" id="ARBA00009277"/>
    </source>
</evidence>
<evidence type="ECO:0000256" key="4">
    <source>
        <dbReference type="ARBA" id="ARBA00023172"/>
    </source>
</evidence>
<dbReference type="GO" id="GO:0003677">
    <property type="term" value="F:DNA binding"/>
    <property type="evidence" value="ECO:0007669"/>
    <property type="project" value="UniProtKB-KW"/>
</dbReference>
<dbReference type="PANTHER" id="PTHR35004">
    <property type="entry name" value="TRANSPOSASE RV3428C-RELATED"/>
    <property type="match status" value="1"/>
</dbReference>
<comment type="caution">
    <text evidence="6">The sequence shown here is derived from an EMBL/GenBank/DDBJ whole genome shotgun (WGS) entry which is preliminary data.</text>
</comment>
<gene>
    <name evidence="6" type="ORF">FSO04_46030</name>
</gene>
<dbReference type="EMBL" id="VOSW01000326">
    <property type="protein sequence ID" value="KAE8753296.1"/>
    <property type="molecule type" value="Genomic_DNA"/>
</dbReference>
<dbReference type="Gene3D" id="1.10.10.60">
    <property type="entry name" value="Homeodomain-like"/>
    <property type="match status" value="1"/>
</dbReference>
<dbReference type="PANTHER" id="PTHR35004:SF7">
    <property type="entry name" value="INTEGRASE PROTEIN"/>
    <property type="match status" value="1"/>
</dbReference>
<dbReference type="PROSITE" id="PS50531">
    <property type="entry name" value="HTH_IS21"/>
    <property type="match status" value="1"/>
</dbReference>
<dbReference type="GO" id="GO:0032196">
    <property type="term" value="P:transposition"/>
    <property type="evidence" value="ECO:0007669"/>
    <property type="project" value="UniProtKB-KW"/>
</dbReference>
<organism evidence="6 7">
    <name type="scientific">Paraburkholderia madseniana</name>
    <dbReference type="NCBI Taxonomy" id="2599607"/>
    <lineage>
        <taxon>Bacteria</taxon>
        <taxon>Pseudomonadati</taxon>
        <taxon>Pseudomonadota</taxon>
        <taxon>Betaproteobacteria</taxon>
        <taxon>Burkholderiales</taxon>
        <taxon>Burkholderiaceae</taxon>
        <taxon>Paraburkholderia</taxon>
    </lineage>
</organism>
<feature type="non-terminal residue" evidence="6">
    <location>
        <position position="138"/>
    </location>
</feature>
<dbReference type="InterPro" id="IPR017894">
    <property type="entry name" value="HTH_IS21_transposase_type"/>
</dbReference>
<evidence type="ECO:0000313" key="6">
    <source>
        <dbReference type="EMBL" id="KAE8753296.1"/>
    </source>
</evidence>
<evidence type="ECO:0000256" key="2">
    <source>
        <dbReference type="ARBA" id="ARBA00022578"/>
    </source>
</evidence>
<evidence type="ECO:0000259" key="5">
    <source>
        <dbReference type="PROSITE" id="PS50531"/>
    </source>
</evidence>
<sequence>MIPMTMIGKVRRMFHRQNKSVREIARLTSLSRNTISKYLNMDVQEEPKYQRRSQPTRLTPFHEVLVQALSVDARRPKKERRTAWMLFQEIKAGGYDGCYSRVTDFIRAWRQGEGKAVSKSAFVPLRFELGEAFQFDWS</sequence>
<name>A0A6N6VYA7_9BURK</name>
<keyword evidence="4" id="KW-0233">DNA recombination</keyword>
<keyword evidence="3" id="KW-0238">DNA-binding</keyword>
<protein>
    <submittedName>
        <fullName evidence="6">IS21 family transposase</fullName>
    </submittedName>
</protein>
<evidence type="ECO:0000256" key="3">
    <source>
        <dbReference type="ARBA" id="ARBA00023125"/>
    </source>
</evidence>
<dbReference type="Proteomes" id="UP000463700">
    <property type="component" value="Unassembled WGS sequence"/>
</dbReference>
<comment type="similarity">
    <text evidence="1">Belongs to the transposase IS21/IS408/IS1162 family.</text>
</comment>
<dbReference type="InterPro" id="IPR009057">
    <property type="entry name" value="Homeodomain-like_sf"/>
</dbReference>
<dbReference type="SUPFAM" id="SSF46689">
    <property type="entry name" value="Homeodomain-like"/>
    <property type="match status" value="1"/>
</dbReference>
<evidence type="ECO:0000313" key="7">
    <source>
        <dbReference type="Proteomes" id="UP000463700"/>
    </source>
</evidence>
<feature type="domain" description="HTH IS21-type" evidence="5">
    <location>
        <begin position="6"/>
        <end position="69"/>
    </location>
</feature>
<proteinExistence type="inferred from homology"/>
<dbReference type="GO" id="GO:0006310">
    <property type="term" value="P:DNA recombination"/>
    <property type="evidence" value="ECO:0007669"/>
    <property type="project" value="UniProtKB-KW"/>
</dbReference>
<reference evidence="6 7" key="1">
    <citation type="journal article" date="2020" name="Int. J. Syst. Evol. Microbiol.">
        <title>Paraburkholderia madseniana sp. nov., a phenolic acid-degrading bacterium isolated from acidic forest soil.</title>
        <authorList>
            <person name="Wilhelm R.C."/>
            <person name="Murphy S.J.L."/>
            <person name="Feriancek N.M."/>
            <person name="Karasz D.C."/>
            <person name="DeRito C.M."/>
            <person name="Newman J.D."/>
            <person name="Buckley D.H."/>
        </authorList>
    </citation>
    <scope>NUCLEOTIDE SEQUENCE [LARGE SCALE GENOMIC DNA]</scope>
    <source>
        <strain evidence="6 7">RP11</strain>
    </source>
</reference>
<dbReference type="AlphaFoldDB" id="A0A6N6VYA7"/>